<dbReference type="Proteomes" id="UP001280121">
    <property type="component" value="Unassembled WGS sequence"/>
</dbReference>
<reference evidence="2" key="1">
    <citation type="journal article" date="2023" name="Plant J.">
        <title>Genome sequences and population genomics provide insights into the demographic history, inbreeding, and mutation load of two 'living fossil' tree species of Dipteronia.</title>
        <authorList>
            <person name="Feng Y."/>
            <person name="Comes H.P."/>
            <person name="Chen J."/>
            <person name="Zhu S."/>
            <person name="Lu R."/>
            <person name="Zhang X."/>
            <person name="Li P."/>
            <person name="Qiu J."/>
            <person name="Olsen K.M."/>
            <person name="Qiu Y."/>
        </authorList>
    </citation>
    <scope>NUCLEOTIDE SEQUENCE</scope>
    <source>
        <strain evidence="2">KIB01</strain>
    </source>
</reference>
<gene>
    <name evidence="2" type="ORF">Ddye_030257</name>
</gene>
<feature type="domain" description="Bet v I/Major latex protein" evidence="1">
    <location>
        <begin position="124"/>
        <end position="274"/>
    </location>
</feature>
<keyword evidence="3" id="KW-1185">Reference proteome</keyword>
<dbReference type="Pfam" id="PF00407">
    <property type="entry name" value="Bet_v_1"/>
    <property type="match status" value="3"/>
</dbReference>
<dbReference type="EMBL" id="JANJYI010000009">
    <property type="protein sequence ID" value="KAK2635465.1"/>
    <property type="molecule type" value="Genomic_DNA"/>
</dbReference>
<name>A0AAD9TG07_9ROSI</name>
<evidence type="ECO:0000259" key="1">
    <source>
        <dbReference type="SMART" id="SM01037"/>
    </source>
</evidence>
<organism evidence="2 3">
    <name type="scientific">Dipteronia dyeriana</name>
    <dbReference type="NCBI Taxonomy" id="168575"/>
    <lineage>
        <taxon>Eukaryota</taxon>
        <taxon>Viridiplantae</taxon>
        <taxon>Streptophyta</taxon>
        <taxon>Embryophyta</taxon>
        <taxon>Tracheophyta</taxon>
        <taxon>Spermatophyta</taxon>
        <taxon>Magnoliopsida</taxon>
        <taxon>eudicotyledons</taxon>
        <taxon>Gunneridae</taxon>
        <taxon>Pentapetalae</taxon>
        <taxon>rosids</taxon>
        <taxon>malvids</taxon>
        <taxon>Sapindales</taxon>
        <taxon>Sapindaceae</taxon>
        <taxon>Hippocastanoideae</taxon>
        <taxon>Acereae</taxon>
        <taxon>Dipteronia</taxon>
    </lineage>
</organism>
<evidence type="ECO:0000313" key="2">
    <source>
        <dbReference type="EMBL" id="KAK2635465.1"/>
    </source>
</evidence>
<feature type="domain" description="Bet v I/Major latex protein" evidence="1">
    <location>
        <begin position="2"/>
        <end position="121"/>
    </location>
</feature>
<dbReference type="CDD" id="cd07816">
    <property type="entry name" value="Bet_v1-like"/>
    <property type="match status" value="1"/>
</dbReference>
<dbReference type="SMART" id="SM01037">
    <property type="entry name" value="Bet_v_1"/>
    <property type="match status" value="2"/>
</dbReference>
<dbReference type="Gene3D" id="3.30.530.20">
    <property type="match status" value="3"/>
</dbReference>
<proteinExistence type="predicted"/>
<evidence type="ECO:0000313" key="3">
    <source>
        <dbReference type="Proteomes" id="UP001280121"/>
    </source>
</evidence>
<dbReference type="InterPro" id="IPR051761">
    <property type="entry name" value="MLP-like_ligand-binding"/>
</dbReference>
<sequence length="275" mass="31200">MSKRGEVSADVEIKSPGDKFHEMVACKPYLLSKCSPQAIKTADLLEGQWGKKGYIAYWNFSFGTWKIIEGNLMELYKNFKIILQVTSNGDNGSSLAKWTLEYEKLNDNVPDPTTMLQILKKKMSLICQLETNIEIKAPADKFHEVFSCRPHHMSNVTPEKIQSVELHEGEWGKVGSIISWNYMHDGVAETAKEVIEVIDDENYSTTFRVIEGHLLEKYKDFDVTVQVTPKRDGGSLVHWTIKYEKASEEAPDAKGIIQLVTDMTKDLDAHLIEQA</sequence>
<dbReference type="InterPro" id="IPR000916">
    <property type="entry name" value="Bet_v_I/MLP"/>
</dbReference>
<dbReference type="InterPro" id="IPR023393">
    <property type="entry name" value="START-like_dom_sf"/>
</dbReference>
<dbReference type="AlphaFoldDB" id="A0AAD9TG07"/>
<dbReference type="PANTHER" id="PTHR31907">
    <property type="entry name" value="MLP-LIKE PROTEIN 423"/>
    <property type="match status" value="1"/>
</dbReference>
<dbReference type="SUPFAM" id="SSF55961">
    <property type="entry name" value="Bet v1-like"/>
    <property type="match status" value="2"/>
</dbReference>
<comment type="caution">
    <text evidence="2">The sequence shown here is derived from an EMBL/GenBank/DDBJ whole genome shotgun (WGS) entry which is preliminary data.</text>
</comment>
<protein>
    <recommendedName>
        <fullName evidence="1">Bet v I/Major latex protein domain-containing protein</fullName>
    </recommendedName>
</protein>
<accession>A0AAD9TG07</accession>
<dbReference type="GO" id="GO:0006952">
    <property type="term" value="P:defense response"/>
    <property type="evidence" value="ECO:0007669"/>
    <property type="project" value="InterPro"/>
</dbReference>